<dbReference type="OrthoDB" id="9808601at2"/>
<evidence type="ECO:0000256" key="2">
    <source>
        <dbReference type="ARBA" id="ARBA00022679"/>
    </source>
</evidence>
<dbReference type="CDD" id="cd01166">
    <property type="entry name" value="KdgK"/>
    <property type="match status" value="1"/>
</dbReference>
<dbReference type="AlphaFoldDB" id="A0A0A0K039"/>
<dbReference type="Proteomes" id="UP000030013">
    <property type="component" value="Unassembled WGS sequence"/>
</dbReference>
<evidence type="ECO:0000313" key="7">
    <source>
        <dbReference type="EMBL" id="KGN41702.1"/>
    </source>
</evidence>
<dbReference type="eggNOG" id="COG0524">
    <property type="taxonomic scope" value="Bacteria"/>
</dbReference>
<dbReference type="InterPro" id="IPR011611">
    <property type="entry name" value="PfkB_dom"/>
</dbReference>
<comment type="similarity">
    <text evidence="1">Belongs to the carbohydrate kinase PfkB family.</text>
</comment>
<keyword evidence="8" id="KW-1185">Reference proteome</keyword>
<dbReference type="STRING" id="1385519.N801_06000"/>
<dbReference type="SUPFAM" id="SSF53613">
    <property type="entry name" value="Ribokinase-like"/>
    <property type="match status" value="1"/>
</dbReference>
<dbReference type="GO" id="GO:0016301">
    <property type="term" value="F:kinase activity"/>
    <property type="evidence" value="ECO:0007669"/>
    <property type="project" value="UniProtKB-KW"/>
</dbReference>
<protein>
    <submittedName>
        <fullName evidence="7">Sugar kinase</fullName>
    </submittedName>
</protein>
<dbReference type="PROSITE" id="PS00584">
    <property type="entry name" value="PFKB_KINASES_2"/>
    <property type="match status" value="1"/>
</dbReference>
<dbReference type="InterPro" id="IPR029056">
    <property type="entry name" value="Ribokinase-like"/>
</dbReference>
<dbReference type="InterPro" id="IPR002173">
    <property type="entry name" value="Carboh/pur_kinase_PfkB_CS"/>
</dbReference>
<reference evidence="7 8" key="1">
    <citation type="submission" date="2013-08" db="EMBL/GenBank/DDBJ databases">
        <title>The genome sequence of Knoellia aerolata.</title>
        <authorList>
            <person name="Zhu W."/>
            <person name="Wang G."/>
        </authorList>
    </citation>
    <scope>NUCLEOTIDE SEQUENCE [LARGE SCALE GENOMIC DNA]</scope>
    <source>
        <strain evidence="7 8">DSM 18566</strain>
    </source>
</reference>
<proteinExistence type="inferred from homology"/>
<evidence type="ECO:0000259" key="6">
    <source>
        <dbReference type="Pfam" id="PF00294"/>
    </source>
</evidence>
<name>A0A0A0K039_9MICO</name>
<dbReference type="EMBL" id="AVPL01000013">
    <property type="protein sequence ID" value="KGN41702.1"/>
    <property type="molecule type" value="Genomic_DNA"/>
</dbReference>
<organism evidence="7 8">
    <name type="scientific">Knoellia aerolata DSM 18566</name>
    <dbReference type="NCBI Taxonomy" id="1385519"/>
    <lineage>
        <taxon>Bacteria</taxon>
        <taxon>Bacillati</taxon>
        <taxon>Actinomycetota</taxon>
        <taxon>Actinomycetes</taxon>
        <taxon>Micrococcales</taxon>
        <taxon>Intrasporangiaceae</taxon>
        <taxon>Knoellia</taxon>
    </lineage>
</organism>
<dbReference type="PANTHER" id="PTHR43085">
    <property type="entry name" value="HEXOKINASE FAMILY MEMBER"/>
    <property type="match status" value="1"/>
</dbReference>
<keyword evidence="5" id="KW-0067">ATP-binding</keyword>
<dbReference type="GO" id="GO:0005524">
    <property type="term" value="F:ATP binding"/>
    <property type="evidence" value="ECO:0007669"/>
    <property type="project" value="UniProtKB-KW"/>
</dbReference>
<accession>A0A0A0K039</accession>
<evidence type="ECO:0000256" key="3">
    <source>
        <dbReference type="ARBA" id="ARBA00022741"/>
    </source>
</evidence>
<dbReference type="Pfam" id="PF00294">
    <property type="entry name" value="PfkB"/>
    <property type="match status" value="1"/>
</dbReference>
<keyword evidence="3" id="KW-0547">Nucleotide-binding</keyword>
<evidence type="ECO:0000256" key="5">
    <source>
        <dbReference type="ARBA" id="ARBA00022840"/>
    </source>
</evidence>
<feature type="domain" description="Carbohydrate kinase PfkB" evidence="6">
    <location>
        <begin position="31"/>
        <end position="297"/>
    </location>
</feature>
<gene>
    <name evidence="7" type="ORF">N801_06000</name>
</gene>
<dbReference type="Gene3D" id="3.40.1190.20">
    <property type="match status" value="1"/>
</dbReference>
<evidence type="ECO:0000256" key="1">
    <source>
        <dbReference type="ARBA" id="ARBA00010688"/>
    </source>
</evidence>
<evidence type="ECO:0000256" key="4">
    <source>
        <dbReference type="ARBA" id="ARBA00022777"/>
    </source>
</evidence>
<evidence type="ECO:0000313" key="8">
    <source>
        <dbReference type="Proteomes" id="UP000030013"/>
    </source>
</evidence>
<dbReference type="InterPro" id="IPR050306">
    <property type="entry name" value="PfkB_Carbo_kinase"/>
</dbReference>
<sequence length="314" mass="32820">MTTDVLTLGEAMASFRVAGRIGFGRPLTPDLAGAESNVAIGLSRLGHSVEWLGRVGADPFGPEVLRALRAEGVTVSHTVVDETAPTGVMFLEQRTADLTRVEYRRAGSAGSGLRIDDLWPTAMDRLRVLHLTGITPALSDSAAATVARAAELASAAGVLVSLDVNHRSRLWSRDDASATLRPLLPHVTLLVAGVDELDVVADGDEDRAVGELFATGVQQVAVKRGAVGASLYTTQGRLDAAAIPVTPIDPVGAGDAFCAGLLSGILDDLDPTARLDRAVLMGAWAVSTAGDWQGLPTRAELPDIATHRQGETVR</sequence>
<keyword evidence="4 7" id="KW-0418">Kinase</keyword>
<dbReference type="PANTHER" id="PTHR43085:SF1">
    <property type="entry name" value="PSEUDOURIDINE KINASE-RELATED"/>
    <property type="match status" value="1"/>
</dbReference>
<keyword evidence="2" id="KW-0808">Transferase</keyword>
<dbReference type="RefSeq" id="WP_035935431.1">
    <property type="nucleotide sequence ID" value="NZ_AVPL01000013.1"/>
</dbReference>
<comment type="caution">
    <text evidence="7">The sequence shown here is derived from an EMBL/GenBank/DDBJ whole genome shotgun (WGS) entry which is preliminary data.</text>
</comment>